<dbReference type="EMBL" id="BMAW01113875">
    <property type="protein sequence ID" value="GFT59294.1"/>
    <property type="molecule type" value="Genomic_DNA"/>
</dbReference>
<comment type="caution">
    <text evidence="1">The sequence shown here is derived from an EMBL/GenBank/DDBJ whole genome shotgun (WGS) entry which is preliminary data.</text>
</comment>
<gene>
    <name evidence="1" type="ORF">NPIL_498911</name>
</gene>
<proteinExistence type="predicted"/>
<evidence type="ECO:0000313" key="2">
    <source>
        <dbReference type="Proteomes" id="UP000887013"/>
    </source>
</evidence>
<name>A0A8X6P9S2_NEPPI</name>
<keyword evidence="2" id="KW-1185">Reference proteome</keyword>
<dbReference type="AlphaFoldDB" id="A0A8X6P9S2"/>
<dbReference type="Proteomes" id="UP000887013">
    <property type="component" value="Unassembled WGS sequence"/>
</dbReference>
<organism evidence="1 2">
    <name type="scientific">Nephila pilipes</name>
    <name type="common">Giant wood spider</name>
    <name type="synonym">Nephila maculata</name>
    <dbReference type="NCBI Taxonomy" id="299642"/>
    <lineage>
        <taxon>Eukaryota</taxon>
        <taxon>Metazoa</taxon>
        <taxon>Ecdysozoa</taxon>
        <taxon>Arthropoda</taxon>
        <taxon>Chelicerata</taxon>
        <taxon>Arachnida</taxon>
        <taxon>Araneae</taxon>
        <taxon>Araneomorphae</taxon>
        <taxon>Entelegynae</taxon>
        <taxon>Araneoidea</taxon>
        <taxon>Nephilidae</taxon>
        <taxon>Nephila</taxon>
    </lineage>
</organism>
<reference evidence="1" key="1">
    <citation type="submission" date="2020-08" db="EMBL/GenBank/DDBJ databases">
        <title>Multicomponent nature underlies the extraordinary mechanical properties of spider dragline silk.</title>
        <authorList>
            <person name="Kono N."/>
            <person name="Nakamura H."/>
            <person name="Mori M."/>
            <person name="Yoshida Y."/>
            <person name="Ohtoshi R."/>
            <person name="Malay A.D."/>
            <person name="Moran D.A.P."/>
            <person name="Tomita M."/>
            <person name="Numata K."/>
            <person name="Arakawa K."/>
        </authorList>
    </citation>
    <scope>NUCLEOTIDE SEQUENCE</scope>
</reference>
<evidence type="ECO:0000313" key="1">
    <source>
        <dbReference type="EMBL" id="GFT59294.1"/>
    </source>
</evidence>
<accession>A0A8X6P9S2</accession>
<sequence length="111" mass="12596">MWRHHVQKDLNYNAVVYLWSGNYHLEPNTNKAVITKRIQETIHTNQGSIDIVHTGVGYKIGPELHLPNPFSMMSDVQALCKASLTEPKIHRRKGNASPLSSNPVKIWISII</sequence>
<protein>
    <submittedName>
        <fullName evidence="1">Uncharacterized protein</fullName>
    </submittedName>
</protein>